<dbReference type="Pfam" id="PF01484">
    <property type="entry name" value="Col_cuticle_N"/>
    <property type="match status" value="1"/>
</dbReference>
<evidence type="ECO:0000256" key="2">
    <source>
        <dbReference type="SAM" id="MobiDB-lite"/>
    </source>
</evidence>
<name>A0A0H5S8S2_BRUMA</name>
<keyword evidence="3" id="KW-0812">Transmembrane</keyword>
<reference evidence="5 7" key="1">
    <citation type="journal article" date="2007" name="Science">
        <title>Draft genome of the filarial nematode parasite Brugia malayi.</title>
        <authorList>
            <person name="Ghedin E."/>
            <person name="Wang S."/>
            <person name="Spiro D."/>
            <person name="Caler E."/>
            <person name="Zhao Q."/>
            <person name="Crabtree J."/>
            <person name="Allen J.E."/>
            <person name="Delcher A.L."/>
            <person name="Guiliano D.B."/>
            <person name="Miranda-Saavedra D."/>
            <person name="Angiuoli S.V."/>
            <person name="Creasy T."/>
            <person name="Amedeo P."/>
            <person name="Haas B."/>
            <person name="El-Sayed N.M."/>
            <person name="Wortman J.R."/>
            <person name="Feldblyum T."/>
            <person name="Tallon L."/>
            <person name="Schatz M."/>
            <person name="Shumway M."/>
            <person name="Koo H."/>
            <person name="Salzberg S.L."/>
            <person name="Schobel S."/>
            <person name="Pertea M."/>
            <person name="Pop M."/>
            <person name="White O."/>
            <person name="Barton G.J."/>
            <person name="Carlow C.K."/>
            <person name="Crawford M.J."/>
            <person name="Daub J."/>
            <person name="Dimmic M.W."/>
            <person name="Estes C.F."/>
            <person name="Foster J.M."/>
            <person name="Ganatra M."/>
            <person name="Gregory W.F."/>
            <person name="Johnson N.M."/>
            <person name="Jin J."/>
            <person name="Komuniecki R."/>
            <person name="Korf I."/>
            <person name="Kumar S."/>
            <person name="Laney S."/>
            <person name="Li B.W."/>
            <person name="Li W."/>
            <person name="Lindblom T.H."/>
            <person name="Lustigman S."/>
            <person name="Ma D."/>
            <person name="Maina C.V."/>
            <person name="Martin D.M."/>
            <person name="McCarter J.P."/>
            <person name="McReynolds L."/>
            <person name="Mitreva M."/>
            <person name="Nutman T.B."/>
            <person name="Parkinson J."/>
            <person name="Peregrin-Alvarez J.M."/>
            <person name="Poole C."/>
            <person name="Ren Q."/>
            <person name="Saunders L."/>
            <person name="Sluder A.E."/>
            <person name="Smith K."/>
            <person name="Stanke M."/>
            <person name="Unnasch T.R."/>
            <person name="Ware J."/>
            <person name="Wei A.D."/>
            <person name="Weil G."/>
            <person name="Williams D.J."/>
            <person name="Zhang Y."/>
            <person name="Williams S.A."/>
            <person name="Fraser-Liggett C."/>
            <person name="Slatko B."/>
            <person name="Blaxter M.L."/>
            <person name="Scott A.L."/>
        </authorList>
    </citation>
    <scope>NUCLEOTIDE SEQUENCE</scope>
    <source>
        <strain evidence="5 7">FR3</strain>
    </source>
</reference>
<dbReference type="SMART" id="SM01088">
    <property type="entry name" value="Col_cuticle_N"/>
    <property type="match status" value="1"/>
</dbReference>
<dbReference type="PANTHER" id="PTHR24637:SF334">
    <property type="entry name" value="NEMATODE CUTICLE COLLAGEN N-TERMINAL DOMAIN-CONTAINING PROTEIN"/>
    <property type="match status" value="1"/>
</dbReference>
<dbReference type="PANTHER" id="PTHR24637">
    <property type="entry name" value="COLLAGEN"/>
    <property type="match status" value="1"/>
</dbReference>
<dbReference type="GO" id="GO:0042302">
    <property type="term" value="F:structural constituent of cuticle"/>
    <property type="evidence" value="ECO:0007669"/>
    <property type="project" value="InterPro"/>
</dbReference>
<protein>
    <submittedName>
        <fullName evidence="5">Bm2501</fullName>
    </submittedName>
    <submittedName>
        <fullName evidence="8">Nematode cuticle collagen N-terminal domain-containing protein</fullName>
    </submittedName>
</protein>
<accession>A0A0H5S8S2</accession>
<dbReference type="Proteomes" id="UP000006672">
    <property type="component" value="Unassembled WGS sequence"/>
</dbReference>
<dbReference type="EMBL" id="LN856986">
    <property type="protein sequence ID" value="CRZ24759.1"/>
    <property type="molecule type" value="Genomic_DNA"/>
</dbReference>
<evidence type="ECO:0000256" key="3">
    <source>
        <dbReference type="SAM" id="Phobius"/>
    </source>
</evidence>
<dbReference type="GeneID" id="6101746"/>
<dbReference type="RefSeq" id="XP_001898307.1">
    <property type="nucleotide sequence ID" value="XM_001898272.1"/>
</dbReference>
<dbReference type="EMBL" id="CAAKNF010000196">
    <property type="protein sequence ID" value="VIO89212.1"/>
    <property type="molecule type" value="Genomic_DNA"/>
</dbReference>
<dbReference type="Pfam" id="PF01391">
    <property type="entry name" value="Collagen"/>
    <property type="match status" value="1"/>
</dbReference>
<feature type="transmembrane region" description="Helical" evidence="3">
    <location>
        <begin position="6"/>
        <end position="34"/>
    </location>
</feature>
<proteinExistence type="predicted"/>
<dbReference type="CTD" id="6101746"/>
<feature type="region of interest" description="Disordered" evidence="2">
    <location>
        <begin position="148"/>
        <end position="280"/>
    </location>
</feature>
<evidence type="ECO:0000313" key="6">
    <source>
        <dbReference type="EMBL" id="VIO89212.1"/>
    </source>
</evidence>
<evidence type="ECO:0000313" key="8">
    <source>
        <dbReference type="WBParaSite" id="Bm2501.1"/>
    </source>
</evidence>
<feature type="compositionally biased region" description="Low complexity" evidence="2">
    <location>
        <begin position="184"/>
        <end position="219"/>
    </location>
</feature>
<keyword evidence="3" id="KW-1133">Transmembrane helix</keyword>
<evidence type="ECO:0000313" key="7">
    <source>
        <dbReference type="Proteomes" id="UP000006672"/>
    </source>
</evidence>
<feature type="compositionally biased region" description="Low complexity" evidence="2">
    <location>
        <begin position="151"/>
        <end position="171"/>
    </location>
</feature>
<evidence type="ECO:0000259" key="4">
    <source>
        <dbReference type="SMART" id="SM01088"/>
    </source>
</evidence>
<dbReference type="InterPro" id="IPR002486">
    <property type="entry name" value="Col_cuticle_N"/>
</dbReference>
<dbReference type="OMA" id="DDLPCTI"/>
<dbReference type="WormBase" id="Bm2501">
    <property type="protein sequence ID" value="BM34888"/>
    <property type="gene ID" value="WBGene00222762"/>
</dbReference>
<keyword evidence="3" id="KW-0472">Membrane</keyword>
<evidence type="ECO:0000313" key="5">
    <source>
        <dbReference type="EMBL" id="CRZ24759.1"/>
    </source>
</evidence>
<gene>
    <name evidence="6 8" type="primary">Bma-dpy-8.1</name>
    <name evidence="9" type="synonym">bma-dpy-8</name>
    <name evidence="5 9" type="ORF">Bm2501</name>
    <name evidence="6" type="ORF">BM_BM2501</name>
    <name evidence="5" type="ORF">BM_Bm2501</name>
</gene>
<dbReference type="InterPro" id="IPR008160">
    <property type="entry name" value="Collagen"/>
</dbReference>
<accession>A0A4E9F0G3</accession>
<feature type="domain" description="Nematode cuticle collagen N-terminal" evidence="4">
    <location>
        <begin position="9"/>
        <end position="61"/>
    </location>
</feature>
<dbReference type="WBParaSite" id="Bm2501.1">
    <property type="protein sequence ID" value="Bm2501.1"/>
    <property type="gene ID" value="WBGene00222762"/>
</dbReference>
<dbReference type="OrthoDB" id="10037288at2759"/>
<organism evidence="5">
    <name type="scientific">Brugia malayi</name>
    <name type="common">Filarial nematode worm</name>
    <dbReference type="NCBI Taxonomy" id="6279"/>
    <lineage>
        <taxon>Eukaryota</taxon>
        <taxon>Metazoa</taxon>
        <taxon>Ecdysozoa</taxon>
        <taxon>Nematoda</taxon>
        <taxon>Chromadorea</taxon>
        <taxon>Rhabditida</taxon>
        <taxon>Spirurina</taxon>
        <taxon>Spiruromorpha</taxon>
        <taxon>Filarioidea</taxon>
        <taxon>Onchocercidae</taxon>
        <taxon>Brugia</taxon>
    </lineage>
</organism>
<dbReference type="STRING" id="6279.A0A0H5S8S2"/>
<keyword evidence="1" id="KW-0677">Repeat</keyword>
<reference evidence="8" key="4">
    <citation type="submission" date="2019-12" db="UniProtKB">
        <authorList>
            <consortium name="WormBaseParasite"/>
        </authorList>
    </citation>
    <scope>IDENTIFICATION</scope>
</reference>
<keyword evidence="7" id="KW-1185">Reference proteome</keyword>
<sequence length="305" mass="31166">MTIEDYFHYLAVGTTIFSSMTIVILLFAVPAIYLKAERERSYAMTKSASFKEKSNKIWTEMKSVREEVGVTVILRGRRSHPHIFSSNKQVVCSGCIQLGCPIGPPGLSGPAGEDGIPGMTGKPGLPGDDGYDVELTPEEELPCAICPAGPPGQRGLQGERGQLGEPGRTGEPGPPGMSGEHGPIGEPGLPGSPGLQGPIGLSGPPGDTVISGTGIKGPKGPLGPPGPKGATGLRGKPAKESGFAGKPGNIGPVGPPGRHGKIGEEGPWGPPGEPGQPATYCPSDCGVSQIFAAPLVNDFLATVKD</sequence>
<reference evidence="5" key="2">
    <citation type="submission" date="2012-12" db="EMBL/GenBank/DDBJ databases">
        <authorList>
            <person name="Gao Y.W."/>
            <person name="Fan S.T."/>
            <person name="Sun H.T."/>
            <person name="Wang Z."/>
            <person name="Gao X.L."/>
            <person name="Li Y.G."/>
            <person name="Wang T.C."/>
            <person name="Zhang K."/>
            <person name="Xu W.W."/>
            <person name="Yu Z.J."/>
            <person name="Xia X.Z."/>
        </authorList>
    </citation>
    <scope>NUCLEOTIDE SEQUENCE</scope>
    <source>
        <strain evidence="5">FR3</strain>
    </source>
</reference>
<dbReference type="AlphaFoldDB" id="A0A0H5S8S2"/>
<evidence type="ECO:0000256" key="1">
    <source>
        <dbReference type="ARBA" id="ARBA00022737"/>
    </source>
</evidence>
<evidence type="ECO:0000313" key="9">
    <source>
        <dbReference type="WormBase" id="Bm2501"/>
    </source>
</evidence>
<dbReference type="KEGG" id="bmy:BM_BM2501"/>
<reference evidence="6" key="3">
    <citation type="submission" date="2019-04" db="EMBL/GenBank/DDBJ databases">
        <authorList>
            <person name="Howe K."/>
            <person name="Paulini M."/>
            <person name="Williams G."/>
        </authorList>
    </citation>
    <scope>NUCLEOTIDE SEQUENCE [LARGE SCALE GENOMIC DNA]</scope>
    <source>
        <strain evidence="6">FR3</strain>
    </source>
</reference>